<evidence type="ECO:0000313" key="3">
    <source>
        <dbReference type="EMBL" id="MFD1007134.1"/>
    </source>
</evidence>
<keyword evidence="4" id="KW-1185">Reference proteome</keyword>
<dbReference type="Proteomes" id="UP001597048">
    <property type="component" value="Unassembled WGS sequence"/>
</dbReference>
<dbReference type="EMBL" id="JBHTJS010000006">
    <property type="protein sequence ID" value="MFD1007134.1"/>
    <property type="molecule type" value="Genomic_DNA"/>
</dbReference>
<dbReference type="InterPro" id="IPR001160">
    <property type="entry name" value="Peptidase_M20C"/>
</dbReference>
<proteinExistence type="predicted"/>
<dbReference type="Gene3D" id="3.40.630.10">
    <property type="entry name" value="Zn peptidases"/>
    <property type="match status" value="2"/>
</dbReference>
<feature type="domain" description="Peptidase M20 dimerisation" evidence="2">
    <location>
        <begin position="208"/>
        <end position="269"/>
    </location>
</feature>
<protein>
    <submittedName>
        <fullName evidence="3">Aminoacyl-histidine dipeptidase</fullName>
    </submittedName>
</protein>
<dbReference type="PANTHER" id="PTHR43501">
    <property type="entry name" value="CYTOSOL NON-SPECIFIC DIPEPTIDASE"/>
    <property type="match status" value="1"/>
</dbReference>
<dbReference type="NCBIfam" id="TIGR01893">
    <property type="entry name" value="aa-his-dipept"/>
    <property type="match status" value="1"/>
</dbReference>
<dbReference type="InterPro" id="IPR002933">
    <property type="entry name" value="Peptidase_M20"/>
</dbReference>
<dbReference type="RefSeq" id="WP_379557056.1">
    <property type="nucleotide sequence ID" value="NZ_JBHTJS010000006.1"/>
</dbReference>
<evidence type="ECO:0000259" key="2">
    <source>
        <dbReference type="Pfam" id="PF07687"/>
    </source>
</evidence>
<keyword evidence="1" id="KW-0378">Hydrolase</keyword>
<organism evidence="3 4">
    <name type="scientific">Oceanisphaera ostreae</name>
    <dbReference type="NCBI Taxonomy" id="914151"/>
    <lineage>
        <taxon>Bacteria</taxon>
        <taxon>Pseudomonadati</taxon>
        <taxon>Pseudomonadota</taxon>
        <taxon>Gammaproteobacteria</taxon>
        <taxon>Aeromonadales</taxon>
        <taxon>Aeromonadaceae</taxon>
        <taxon>Oceanisphaera</taxon>
    </lineage>
</organism>
<dbReference type="Pfam" id="PF07687">
    <property type="entry name" value="M20_dimer"/>
    <property type="match status" value="1"/>
</dbReference>
<dbReference type="PANTHER" id="PTHR43501:SF1">
    <property type="entry name" value="CYTOSOL NON-SPECIFIC DIPEPTIDASE"/>
    <property type="match status" value="1"/>
</dbReference>
<dbReference type="PRINTS" id="PR00934">
    <property type="entry name" value="XHISDIPTASE"/>
</dbReference>
<sequence>MTEITQLTPHLLWQFFNTLCSIPHPSGHEAAVRQWITDWAQERGLATVQDTVGNLIIRKAATPGMEQRQGVILQAHMDMVPQANADVNHDFTKDPIQPYIDGDWVRARGTTLGADNGIGLAGCLAVLADDKVQHGPLEVLLTIDEESGMTGAFGLEPGMLQGKILLNTDSEQDGDVYMGCAGGVDANITLPYLAESVPADHHAMRLTIKGLRGGHSGINIDEGRASANKLLAELLMDITEHPSIRLAEINGGSLRNAIAREASALLTLPADVKKVLSEQIALRQLQYQQEFQGVDDFITLELVPAELPHRVMNTDLQQKLSSALLACPHGVMEMSRDMDGAVQSSTNLGVISTEPEHIYVQCLIRSLNDAGRDRVANATAAVFRLAGAHCQFDGAYPGWQPDPQSNIMRLLLDTHKELFDVVPEVKVIHAGLECGLFKAIYPDWDMVSFGPTIQGAHSPDERVHIEAVSRFWQLLVRVLRHIPEDKAVSRQL</sequence>
<comment type="caution">
    <text evidence="3">The sequence shown here is derived from an EMBL/GenBank/DDBJ whole genome shotgun (WGS) entry which is preliminary data.</text>
</comment>
<gene>
    <name evidence="3" type="ORF">ACFQ1C_03040</name>
</gene>
<reference evidence="4" key="1">
    <citation type="journal article" date="2019" name="Int. J. Syst. Evol. Microbiol.">
        <title>The Global Catalogue of Microorganisms (GCM) 10K type strain sequencing project: providing services to taxonomists for standard genome sequencing and annotation.</title>
        <authorList>
            <consortium name="The Broad Institute Genomics Platform"/>
            <consortium name="The Broad Institute Genome Sequencing Center for Infectious Disease"/>
            <person name="Wu L."/>
            <person name="Ma J."/>
        </authorList>
    </citation>
    <scope>NUCLEOTIDE SEQUENCE [LARGE SCALE GENOMIC DNA]</scope>
    <source>
        <strain evidence="4">CCUG 60525</strain>
    </source>
</reference>
<name>A0ABW3KDM5_9GAMM</name>
<accession>A0ABW3KDM5</accession>
<dbReference type="CDD" id="cd03890">
    <property type="entry name" value="M20_pepD"/>
    <property type="match status" value="1"/>
</dbReference>
<dbReference type="InterPro" id="IPR011650">
    <property type="entry name" value="Peptidase_M20_dimer"/>
</dbReference>
<evidence type="ECO:0000313" key="4">
    <source>
        <dbReference type="Proteomes" id="UP001597048"/>
    </source>
</evidence>
<dbReference type="PIRSF" id="PIRSF016599">
    <property type="entry name" value="Xaa-His_dipept"/>
    <property type="match status" value="1"/>
</dbReference>
<dbReference type="SUPFAM" id="SSF53187">
    <property type="entry name" value="Zn-dependent exopeptidases"/>
    <property type="match status" value="1"/>
</dbReference>
<evidence type="ECO:0000256" key="1">
    <source>
        <dbReference type="ARBA" id="ARBA00022801"/>
    </source>
</evidence>
<dbReference type="Pfam" id="PF01546">
    <property type="entry name" value="Peptidase_M20"/>
    <property type="match status" value="1"/>
</dbReference>